<reference evidence="3 4" key="1">
    <citation type="journal article" date="2021" name="J. Biosci. Bioeng.">
        <title>Identification and characterization of a chc gene cluster responsible for the aromatization pathway of cyclohexanecarboxylate degradation in Sinomonas cyclohexanicum ATCC 51369.</title>
        <authorList>
            <person name="Yamamoto T."/>
            <person name="Hasegawa Y."/>
            <person name="Lau P.C.K."/>
            <person name="Iwaki H."/>
        </authorList>
    </citation>
    <scope>NUCLEOTIDE SEQUENCE [LARGE SCALE GENOMIC DNA]</scope>
    <source>
        <strain evidence="3 4">ATCC 51369</strain>
    </source>
</reference>
<evidence type="ECO:0000256" key="1">
    <source>
        <dbReference type="SAM" id="Phobius"/>
    </source>
</evidence>
<protein>
    <recommendedName>
        <fullName evidence="2">TadE-like domain-containing protein</fullName>
    </recommendedName>
</protein>
<dbReference type="RefSeq" id="WP_274602883.1">
    <property type="nucleotide sequence ID" value="NZ_AP024525.1"/>
</dbReference>
<name>A0ABM7PYT5_SINCY</name>
<accession>A0ABM7PYT5</accession>
<keyword evidence="4" id="KW-1185">Reference proteome</keyword>
<organism evidence="3 4">
    <name type="scientific">Sinomonas cyclohexanicum</name>
    <name type="common">Corynebacterium cyclohexanicum</name>
    <dbReference type="NCBI Taxonomy" id="322009"/>
    <lineage>
        <taxon>Bacteria</taxon>
        <taxon>Bacillati</taxon>
        <taxon>Actinomycetota</taxon>
        <taxon>Actinomycetes</taxon>
        <taxon>Micrococcales</taxon>
        <taxon>Micrococcaceae</taxon>
        <taxon>Sinomonas</taxon>
    </lineage>
</organism>
<dbReference type="InterPro" id="IPR049790">
    <property type="entry name" value="Rv3655c/TadE"/>
</dbReference>
<evidence type="ECO:0000259" key="2">
    <source>
        <dbReference type="Pfam" id="PF07811"/>
    </source>
</evidence>
<gene>
    <name evidence="3" type="ORF">SCMU_33090</name>
</gene>
<dbReference type="EMBL" id="AP024525">
    <property type="protein sequence ID" value="BCT77467.1"/>
    <property type="molecule type" value="Genomic_DNA"/>
</dbReference>
<dbReference type="Pfam" id="PF07811">
    <property type="entry name" value="TadE"/>
    <property type="match status" value="1"/>
</dbReference>
<keyword evidence="1" id="KW-0472">Membrane</keyword>
<sequence length="127" mass="12548">MRPDRGGAEEPWASASLRGSVTAEFAVAVPAVILLLGILLSAGSAAMCQVRVEEAARSAARIIARGEGPEAVAQEVARVAGPGADHRVESSAGVITVRVTAAIPGPVAAAAGLAASARASLSIEGAR</sequence>
<dbReference type="InterPro" id="IPR012495">
    <property type="entry name" value="TadE-like_dom"/>
</dbReference>
<evidence type="ECO:0000313" key="4">
    <source>
        <dbReference type="Proteomes" id="UP001319861"/>
    </source>
</evidence>
<dbReference type="NCBIfam" id="NF041390">
    <property type="entry name" value="TadE_Rv3655c"/>
    <property type="match status" value="1"/>
</dbReference>
<evidence type="ECO:0000313" key="3">
    <source>
        <dbReference type="EMBL" id="BCT77467.1"/>
    </source>
</evidence>
<keyword evidence="1" id="KW-1133">Transmembrane helix</keyword>
<feature type="transmembrane region" description="Helical" evidence="1">
    <location>
        <begin position="25"/>
        <end position="48"/>
    </location>
</feature>
<keyword evidence="1" id="KW-0812">Transmembrane</keyword>
<dbReference type="Proteomes" id="UP001319861">
    <property type="component" value="Chromosome"/>
</dbReference>
<feature type="domain" description="TadE-like" evidence="2">
    <location>
        <begin position="19"/>
        <end position="61"/>
    </location>
</feature>
<proteinExistence type="predicted"/>